<evidence type="ECO:0000313" key="2">
    <source>
        <dbReference type="EMBL" id="QDV35546.1"/>
    </source>
</evidence>
<name>A0A518H3Z2_9BACT</name>
<keyword evidence="1" id="KW-1133">Transmembrane helix</keyword>
<reference evidence="2 3" key="1">
    <citation type="submission" date="2019-02" db="EMBL/GenBank/DDBJ databases">
        <title>Deep-cultivation of Planctomycetes and their phenomic and genomic characterization uncovers novel biology.</title>
        <authorList>
            <person name="Wiegand S."/>
            <person name="Jogler M."/>
            <person name="Boedeker C."/>
            <person name="Pinto D."/>
            <person name="Vollmers J."/>
            <person name="Rivas-Marin E."/>
            <person name="Kohn T."/>
            <person name="Peeters S.H."/>
            <person name="Heuer A."/>
            <person name="Rast P."/>
            <person name="Oberbeckmann S."/>
            <person name="Bunk B."/>
            <person name="Jeske O."/>
            <person name="Meyerdierks A."/>
            <person name="Storesund J.E."/>
            <person name="Kallscheuer N."/>
            <person name="Luecker S."/>
            <person name="Lage O.M."/>
            <person name="Pohl T."/>
            <person name="Merkel B.J."/>
            <person name="Hornburger P."/>
            <person name="Mueller R.-W."/>
            <person name="Bruemmer F."/>
            <person name="Labrenz M."/>
            <person name="Spormann A.M."/>
            <person name="Op den Camp H."/>
            <person name="Overmann J."/>
            <person name="Amann R."/>
            <person name="Jetten M.S.M."/>
            <person name="Mascher T."/>
            <person name="Medema M.H."/>
            <person name="Devos D.P."/>
            <person name="Kaster A.-K."/>
            <person name="Ovreas L."/>
            <person name="Rohde M."/>
            <person name="Galperin M.Y."/>
            <person name="Jogler C."/>
        </authorList>
    </citation>
    <scope>NUCLEOTIDE SEQUENCE [LARGE SCALE GENOMIC DNA]</scope>
    <source>
        <strain evidence="2 3">ElP</strain>
    </source>
</reference>
<dbReference type="RefSeq" id="WP_145271209.1">
    <property type="nucleotide sequence ID" value="NZ_CP036426.1"/>
</dbReference>
<keyword evidence="3" id="KW-1185">Reference proteome</keyword>
<protein>
    <submittedName>
        <fullName evidence="2">Uncharacterized protein</fullName>
    </submittedName>
</protein>
<organism evidence="2 3">
    <name type="scientific">Tautonia plasticadhaerens</name>
    <dbReference type="NCBI Taxonomy" id="2527974"/>
    <lineage>
        <taxon>Bacteria</taxon>
        <taxon>Pseudomonadati</taxon>
        <taxon>Planctomycetota</taxon>
        <taxon>Planctomycetia</taxon>
        <taxon>Isosphaerales</taxon>
        <taxon>Isosphaeraceae</taxon>
        <taxon>Tautonia</taxon>
    </lineage>
</organism>
<dbReference type="Proteomes" id="UP000317835">
    <property type="component" value="Chromosome"/>
</dbReference>
<proteinExistence type="predicted"/>
<evidence type="ECO:0000256" key="1">
    <source>
        <dbReference type="SAM" id="Phobius"/>
    </source>
</evidence>
<keyword evidence="1" id="KW-0812">Transmembrane</keyword>
<feature type="transmembrane region" description="Helical" evidence="1">
    <location>
        <begin position="32"/>
        <end position="56"/>
    </location>
</feature>
<evidence type="ECO:0000313" key="3">
    <source>
        <dbReference type="Proteomes" id="UP000317835"/>
    </source>
</evidence>
<sequence>MRYLLLLPILLVGLIVAFLATAGLVEIVENRSIQGVVALVIYGGIGVALLLVILRGASAPWSPRIRKFDLVLVSLGCAAVLAVIYLGVRALAEF</sequence>
<accession>A0A518H3Z2</accession>
<dbReference type="EMBL" id="CP036426">
    <property type="protein sequence ID" value="QDV35546.1"/>
    <property type="molecule type" value="Genomic_DNA"/>
</dbReference>
<keyword evidence="1" id="KW-0472">Membrane</keyword>
<feature type="transmembrane region" description="Helical" evidence="1">
    <location>
        <begin position="68"/>
        <end position="88"/>
    </location>
</feature>
<dbReference type="KEGG" id="tpla:ElP_34490"/>
<dbReference type="AlphaFoldDB" id="A0A518H3Z2"/>
<gene>
    <name evidence="2" type="ORF">ElP_34490</name>
</gene>